<sequence length="119" mass="13633">MSILTWRQFVNFVSPKFLSNTRLEEYNVNCTLHINNYPYATATMEGEDGFRGATVKRRLEIAAPFRGQLMSDGHGTRCVSRLMTRNQARVQKQKEEQKKKESPNLHLRTAGKAIKSNST</sequence>
<protein>
    <submittedName>
        <fullName evidence="2">Uncharacterized protein</fullName>
    </submittedName>
</protein>
<gene>
    <name evidence="2" type="ORF">PoMZ_02666</name>
</gene>
<dbReference type="SMR" id="A0A4P7N8W4"/>
<evidence type="ECO:0000313" key="3">
    <source>
        <dbReference type="Proteomes" id="UP000294847"/>
    </source>
</evidence>
<accession>A0A4P7N8W4</accession>
<dbReference type="Proteomes" id="UP000294847">
    <property type="component" value="Chromosome 2"/>
</dbReference>
<feature type="compositionally biased region" description="Basic and acidic residues" evidence="1">
    <location>
        <begin position="92"/>
        <end position="103"/>
    </location>
</feature>
<feature type="region of interest" description="Disordered" evidence="1">
    <location>
        <begin position="86"/>
        <end position="119"/>
    </location>
</feature>
<dbReference type="EMBL" id="CP034205">
    <property type="protein sequence ID" value="QBZ57731.1"/>
    <property type="molecule type" value="Genomic_DNA"/>
</dbReference>
<evidence type="ECO:0000256" key="1">
    <source>
        <dbReference type="SAM" id="MobiDB-lite"/>
    </source>
</evidence>
<name>A0A4P7N8W4_PYROR</name>
<dbReference type="AlphaFoldDB" id="A0A4P7N8W4"/>
<dbReference type="VEuPathDB" id="FungiDB:M_BR32_EuGene_00133011"/>
<proteinExistence type="predicted"/>
<evidence type="ECO:0000313" key="2">
    <source>
        <dbReference type="EMBL" id="QBZ57731.1"/>
    </source>
</evidence>
<reference evidence="2 3" key="1">
    <citation type="journal article" date="2019" name="Mol. Biol. Evol.">
        <title>Blast fungal genomes show frequent chromosomal changes, gene gains and losses, and effector gene turnover.</title>
        <authorList>
            <person name="Gomez Luciano L.B."/>
            <person name="Jason Tsai I."/>
            <person name="Chuma I."/>
            <person name="Tosa Y."/>
            <person name="Chen Y.H."/>
            <person name="Li J.Y."/>
            <person name="Li M.Y."/>
            <person name="Jade Lu M.Y."/>
            <person name="Nakayashiki H."/>
            <person name="Li W.H."/>
        </authorList>
    </citation>
    <scope>NUCLEOTIDE SEQUENCE [LARGE SCALE GENOMIC DNA]</scope>
    <source>
        <strain evidence="2">MZ5-1-6</strain>
    </source>
</reference>
<organism evidence="2 3">
    <name type="scientific">Pyricularia oryzae</name>
    <name type="common">Rice blast fungus</name>
    <name type="synonym">Magnaporthe oryzae</name>
    <dbReference type="NCBI Taxonomy" id="318829"/>
    <lineage>
        <taxon>Eukaryota</taxon>
        <taxon>Fungi</taxon>
        <taxon>Dikarya</taxon>
        <taxon>Ascomycota</taxon>
        <taxon>Pezizomycotina</taxon>
        <taxon>Sordariomycetes</taxon>
        <taxon>Sordariomycetidae</taxon>
        <taxon>Magnaporthales</taxon>
        <taxon>Pyriculariaceae</taxon>
        <taxon>Pyricularia</taxon>
    </lineage>
</organism>